<reference evidence="2" key="1">
    <citation type="journal article" date="2015" name="Nature">
        <title>Complex archaea that bridge the gap between prokaryotes and eukaryotes.</title>
        <authorList>
            <person name="Spang A."/>
            <person name="Saw J.H."/>
            <person name="Jorgensen S.L."/>
            <person name="Zaremba-Niedzwiedzka K."/>
            <person name="Martijn J."/>
            <person name="Lind A.E."/>
            <person name="van Eijk R."/>
            <person name="Schleper C."/>
            <person name="Guy L."/>
            <person name="Ettema T.J."/>
        </authorList>
    </citation>
    <scope>NUCLEOTIDE SEQUENCE</scope>
</reference>
<feature type="domain" description="HNH nuclease" evidence="1">
    <location>
        <begin position="91"/>
        <end position="144"/>
    </location>
</feature>
<sequence length="186" mass="20841">MRPLDEPVLILNKGWRPVSVEPASEAMVKMYCGKAVAVDGRDYSTHRFGSWVERGVDPGMPFVKTTSYDVQVPEAIVLTEYGEIPKMGRNFSKYSIFKRDKYTCQYCGSQPGREGVTIDHVTPKAQGGRTSWINCVTSCSPCNSDKADQTPGEAGMKLRRKPVRPDPMAMLQIKVKSRSVWRKYVG</sequence>
<dbReference type="Pfam" id="PF14279">
    <property type="entry name" value="HNH_5"/>
    <property type="match status" value="1"/>
</dbReference>
<dbReference type="AlphaFoldDB" id="A0A0F9TK20"/>
<dbReference type="PANTHER" id="PTHR33877">
    <property type="entry name" value="SLL1193 PROTEIN"/>
    <property type="match status" value="1"/>
</dbReference>
<organism evidence="2">
    <name type="scientific">marine sediment metagenome</name>
    <dbReference type="NCBI Taxonomy" id="412755"/>
    <lineage>
        <taxon>unclassified sequences</taxon>
        <taxon>metagenomes</taxon>
        <taxon>ecological metagenomes</taxon>
    </lineage>
</organism>
<dbReference type="InterPro" id="IPR003615">
    <property type="entry name" value="HNH_nuc"/>
</dbReference>
<dbReference type="SMART" id="SM00507">
    <property type="entry name" value="HNHc"/>
    <property type="match status" value="1"/>
</dbReference>
<name>A0A0F9TK20_9ZZZZ</name>
<dbReference type="CDD" id="cd00085">
    <property type="entry name" value="HNHc"/>
    <property type="match status" value="1"/>
</dbReference>
<evidence type="ECO:0000313" key="2">
    <source>
        <dbReference type="EMBL" id="KKN81575.1"/>
    </source>
</evidence>
<proteinExistence type="predicted"/>
<accession>A0A0F9TK20</accession>
<dbReference type="PANTHER" id="PTHR33877:SF2">
    <property type="entry name" value="OS07G0170200 PROTEIN"/>
    <property type="match status" value="1"/>
</dbReference>
<gene>
    <name evidence="2" type="ORF">LCGC14_0318340</name>
</gene>
<comment type="caution">
    <text evidence="2">The sequence shown here is derived from an EMBL/GenBank/DDBJ whole genome shotgun (WGS) entry which is preliminary data.</text>
</comment>
<dbReference type="Gene3D" id="1.10.30.50">
    <property type="match status" value="1"/>
</dbReference>
<dbReference type="InterPro" id="IPR052892">
    <property type="entry name" value="NA-targeting_endonuclease"/>
</dbReference>
<dbReference type="InterPro" id="IPR029471">
    <property type="entry name" value="HNH_5"/>
</dbReference>
<dbReference type="EMBL" id="LAZR01000213">
    <property type="protein sequence ID" value="KKN81575.1"/>
    <property type="molecule type" value="Genomic_DNA"/>
</dbReference>
<protein>
    <recommendedName>
        <fullName evidence="1">HNH nuclease domain-containing protein</fullName>
    </recommendedName>
</protein>
<evidence type="ECO:0000259" key="1">
    <source>
        <dbReference type="SMART" id="SM00507"/>
    </source>
</evidence>